<organism evidence="2 3">
    <name type="scientific">Nonomuraea mangrovi</name>
    <dbReference type="NCBI Taxonomy" id="2316207"/>
    <lineage>
        <taxon>Bacteria</taxon>
        <taxon>Bacillati</taxon>
        <taxon>Actinomycetota</taxon>
        <taxon>Actinomycetes</taxon>
        <taxon>Streptosporangiales</taxon>
        <taxon>Streptosporangiaceae</taxon>
        <taxon>Nonomuraea</taxon>
    </lineage>
</organism>
<feature type="transmembrane region" description="Helical" evidence="1">
    <location>
        <begin position="6"/>
        <end position="24"/>
    </location>
</feature>
<keyword evidence="1" id="KW-1133">Transmembrane helix</keyword>
<gene>
    <name evidence="2" type="ORF">ACFSKW_46005</name>
</gene>
<comment type="caution">
    <text evidence="2">The sequence shown here is derived from an EMBL/GenBank/DDBJ whole genome shotgun (WGS) entry which is preliminary data.</text>
</comment>
<sequence length="91" mass="9468">MFGLPTAVLVPTGVFLVAFAGFLLHLASRHVVNRPAVITVMAVNVAWVIASAEALIAAWFPLTTLGLALVIAQAVVVAGFTGLQFAGLRKL</sequence>
<feature type="transmembrane region" description="Helical" evidence="1">
    <location>
        <begin position="66"/>
        <end position="88"/>
    </location>
</feature>
<keyword evidence="1" id="KW-0812">Transmembrane</keyword>
<accession>A0ABW4TCK9</accession>
<name>A0ABW4TCK9_9ACTN</name>
<evidence type="ECO:0000256" key="1">
    <source>
        <dbReference type="SAM" id="Phobius"/>
    </source>
</evidence>
<keyword evidence="3" id="KW-1185">Reference proteome</keyword>
<dbReference type="RefSeq" id="WP_379580933.1">
    <property type="nucleotide sequence ID" value="NZ_JBHUFV010000077.1"/>
</dbReference>
<evidence type="ECO:0000313" key="2">
    <source>
        <dbReference type="EMBL" id="MFD1938839.1"/>
    </source>
</evidence>
<reference evidence="3" key="1">
    <citation type="journal article" date="2019" name="Int. J. Syst. Evol. Microbiol.">
        <title>The Global Catalogue of Microorganisms (GCM) 10K type strain sequencing project: providing services to taxonomists for standard genome sequencing and annotation.</title>
        <authorList>
            <consortium name="The Broad Institute Genomics Platform"/>
            <consortium name="The Broad Institute Genome Sequencing Center for Infectious Disease"/>
            <person name="Wu L."/>
            <person name="Ma J."/>
        </authorList>
    </citation>
    <scope>NUCLEOTIDE SEQUENCE [LARGE SCALE GENOMIC DNA]</scope>
    <source>
        <strain evidence="3">ICMP 6774ER</strain>
    </source>
</reference>
<evidence type="ECO:0000313" key="3">
    <source>
        <dbReference type="Proteomes" id="UP001597368"/>
    </source>
</evidence>
<dbReference type="Proteomes" id="UP001597368">
    <property type="component" value="Unassembled WGS sequence"/>
</dbReference>
<keyword evidence="1" id="KW-0472">Membrane</keyword>
<dbReference type="EMBL" id="JBHUFV010000077">
    <property type="protein sequence ID" value="MFD1938839.1"/>
    <property type="molecule type" value="Genomic_DNA"/>
</dbReference>
<protein>
    <submittedName>
        <fullName evidence="2">Uncharacterized protein</fullName>
    </submittedName>
</protein>
<proteinExistence type="predicted"/>
<feature type="transmembrane region" description="Helical" evidence="1">
    <location>
        <begin position="36"/>
        <end position="60"/>
    </location>
</feature>